<feature type="region of interest" description="Disordered" evidence="1">
    <location>
        <begin position="383"/>
        <end position="408"/>
    </location>
</feature>
<keyword evidence="2" id="KW-0732">Signal</keyword>
<dbReference type="EMBL" id="CP012333">
    <property type="protein sequence ID" value="AKU95185.1"/>
    <property type="molecule type" value="Genomic_DNA"/>
</dbReference>
<evidence type="ECO:0000256" key="2">
    <source>
        <dbReference type="SAM" id="SignalP"/>
    </source>
</evidence>
<accession>A0A0K1PNR3</accession>
<dbReference type="OrthoDB" id="5495168at2"/>
<name>A0A0K1PNR3_9BACT</name>
<evidence type="ECO:0000313" key="4">
    <source>
        <dbReference type="Proteomes" id="UP000064967"/>
    </source>
</evidence>
<dbReference type="KEGG" id="llu:AKJ09_01849"/>
<dbReference type="NCBIfam" id="TIGR04551">
    <property type="entry name" value="TIGR04551 family protein"/>
    <property type="match status" value="1"/>
</dbReference>
<dbReference type="RefSeq" id="WP_146646674.1">
    <property type="nucleotide sequence ID" value="NZ_CP012333.1"/>
</dbReference>
<organism evidence="3 4">
    <name type="scientific">Labilithrix luteola</name>
    <dbReference type="NCBI Taxonomy" id="1391654"/>
    <lineage>
        <taxon>Bacteria</taxon>
        <taxon>Pseudomonadati</taxon>
        <taxon>Myxococcota</taxon>
        <taxon>Polyangia</taxon>
        <taxon>Polyangiales</taxon>
        <taxon>Labilitrichaceae</taxon>
        <taxon>Labilithrix</taxon>
    </lineage>
</organism>
<evidence type="ECO:0008006" key="5">
    <source>
        <dbReference type="Google" id="ProtNLM"/>
    </source>
</evidence>
<dbReference type="Proteomes" id="UP000064967">
    <property type="component" value="Chromosome"/>
</dbReference>
<feature type="signal peptide" evidence="2">
    <location>
        <begin position="1"/>
        <end position="23"/>
    </location>
</feature>
<reference evidence="3 4" key="1">
    <citation type="submission" date="2015-08" db="EMBL/GenBank/DDBJ databases">
        <authorList>
            <person name="Babu N.S."/>
            <person name="Beckwith C.J."/>
            <person name="Beseler K.G."/>
            <person name="Brison A."/>
            <person name="Carone J.V."/>
            <person name="Caskin T.P."/>
            <person name="Diamond M."/>
            <person name="Durham M.E."/>
            <person name="Foxe J.M."/>
            <person name="Go M."/>
            <person name="Henderson B.A."/>
            <person name="Jones I.B."/>
            <person name="McGettigan J.A."/>
            <person name="Micheletti S.J."/>
            <person name="Nasrallah M.E."/>
            <person name="Ortiz D."/>
            <person name="Piller C.R."/>
            <person name="Privatt S.R."/>
            <person name="Schneider S.L."/>
            <person name="Sharp S."/>
            <person name="Smith T.C."/>
            <person name="Stanton J.D."/>
            <person name="Ullery H.E."/>
            <person name="Wilson R.J."/>
            <person name="Serrano M.G."/>
            <person name="Buck G."/>
            <person name="Lee V."/>
            <person name="Wang Y."/>
            <person name="Carvalho R."/>
            <person name="Voegtly L."/>
            <person name="Shi R."/>
            <person name="Duckworth R."/>
            <person name="Johnson A."/>
            <person name="Loviza R."/>
            <person name="Walstead R."/>
            <person name="Shah Z."/>
            <person name="Kiflezghi M."/>
            <person name="Wade K."/>
            <person name="Ball S.L."/>
            <person name="Bradley K.W."/>
            <person name="Asai D.J."/>
            <person name="Bowman C.A."/>
            <person name="Russell D.A."/>
            <person name="Pope W.H."/>
            <person name="Jacobs-Sera D."/>
            <person name="Hendrix R.W."/>
            <person name="Hatfull G.F."/>
        </authorList>
    </citation>
    <scope>NUCLEOTIDE SEQUENCE [LARGE SCALE GENOMIC DNA]</scope>
    <source>
        <strain evidence="3 4">DSM 27648</strain>
    </source>
</reference>
<sequence>MKTAKRARTSAFFCAAAFMAASAAAPHASATGFDERGQDYVPRERTEVDVSGYFRTRGEALYNLDLDRGLTPSGQPIFPVSQSDPTAQTLTHWDMRWRTDLRIYAPGSMVGVKARFDVLDNLTLGSLPEGVPSASLSQRSPADAVRVRRVFGELVLPFGYLAAGRMGTHWGLGMVANGGDCLDCDSGDASDRIVFATPLLGHVWAAAYDFSATGPTVPRPNQNRVIGFEPSTDVRTATFVWMNWRDEATRTRRRLAGKATAEYGAYVTHRWQGNDIPSAYLATAQPINPFANGGTGIMPRGYKATAFDAWVRLTLPFGRIEAEGVLATATIDQPSLVPGILLRDPVKSRQIGAALQSDFGRVDGVFSGGLDAGYASGDPAPGFGAVQNPNLAAPQPGDLNGTQASPRRDNRIDNFRFHSDYRIDRILFREIIGTVTDAVYARPHAQVRLLRAKSSQLSMDGAVIASSAVNASSTPSGKAPLGVEVDPSLIFEMPAFLAALDYGVLFPLSGFDNTVANLTAKPAQLIRLRLNYLF</sequence>
<dbReference type="InterPro" id="IPR030884">
    <property type="entry name" value="CHP04551"/>
</dbReference>
<evidence type="ECO:0000256" key="1">
    <source>
        <dbReference type="SAM" id="MobiDB-lite"/>
    </source>
</evidence>
<protein>
    <recommendedName>
        <fullName evidence="5">TIGR04551 family protein</fullName>
    </recommendedName>
</protein>
<proteinExistence type="predicted"/>
<gene>
    <name evidence="3" type="ORF">AKJ09_01849</name>
</gene>
<dbReference type="STRING" id="1391654.AKJ09_01849"/>
<feature type="chain" id="PRO_5005466059" description="TIGR04551 family protein" evidence="2">
    <location>
        <begin position="24"/>
        <end position="534"/>
    </location>
</feature>
<keyword evidence="4" id="KW-1185">Reference proteome</keyword>
<evidence type="ECO:0000313" key="3">
    <source>
        <dbReference type="EMBL" id="AKU95185.1"/>
    </source>
</evidence>
<dbReference type="AlphaFoldDB" id="A0A0K1PNR3"/>